<dbReference type="Gene3D" id="3.30.420.10">
    <property type="entry name" value="Ribonuclease H-like superfamily/Ribonuclease H"/>
    <property type="match status" value="1"/>
</dbReference>
<accession>A0A0L7R6B3</accession>
<dbReference type="OrthoDB" id="9986793at2759"/>
<evidence type="ECO:0008006" key="3">
    <source>
        <dbReference type="Google" id="ProtNLM"/>
    </source>
</evidence>
<dbReference type="STRING" id="597456.A0A0L7R6B3"/>
<protein>
    <recommendedName>
        <fullName evidence="3">Histone-lysine N-methyltransferase SETMAR</fullName>
    </recommendedName>
</protein>
<organism evidence="1 2">
    <name type="scientific">Habropoda laboriosa</name>
    <dbReference type="NCBI Taxonomy" id="597456"/>
    <lineage>
        <taxon>Eukaryota</taxon>
        <taxon>Metazoa</taxon>
        <taxon>Ecdysozoa</taxon>
        <taxon>Arthropoda</taxon>
        <taxon>Hexapoda</taxon>
        <taxon>Insecta</taxon>
        <taxon>Pterygota</taxon>
        <taxon>Neoptera</taxon>
        <taxon>Endopterygota</taxon>
        <taxon>Hymenoptera</taxon>
        <taxon>Apocrita</taxon>
        <taxon>Aculeata</taxon>
        <taxon>Apoidea</taxon>
        <taxon>Anthophila</taxon>
        <taxon>Apidae</taxon>
        <taxon>Habropoda</taxon>
    </lineage>
</organism>
<dbReference type="Proteomes" id="UP000053825">
    <property type="component" value="Unassembled WGS sequence"/>
</dbReference>
<keyword evidence="2" id="KW-1185">Reference proteome</keyword>
<dbReference type="PANTHER" id="PTHR47326">
    <property type="entry name" value="TRANSPOSABLE ELEMENT TC3 TRANSPOSASE-LIKE PROTEIN"/>
    <property type="match status" value="1"/>
</dbReference>
<dbReference type="PANTHER" id="PTHR47326:SF1">
    <property type="entry name" value="HTH PSQ-TYPE DOMAIN-CONTAINING PROTEIN"/>
    <property type="match status" value="1"/>
</dbReference>
<dbReference type="AlphaFoldDB" id="A0A0L7R6B3"/>
<evidence type="ECO:0000313" key="1">
    <source>
        <dbReference type="EMBL" id="KOC66354.1"/>
    </source>
</evidence>
<name>A0A0L7R6B3_9HYME</name>
<reference evidence="1 2" key="1">
    <citation type="submission" date="2015-07" db="EMBL/GenBank/DDBJ databases">
        <title>The genome of Habropoda laboriosa.</title>
        <authorList>
            <person name="Pan H."/>
            <person name="Kapheim K."/>
        </authorList>
    </citation>
    <scope>NUCLEOTIDE SEQUENCE [LARGE SCALE GENOMIC DNA]</scope>
    <source>
        <strain evidence="1">0110345459</strain>
    </source>
</reference>
<dbReference type="InterPro" id="IPR036397">
    <property type="entry name" value="RNaseH_sf"/>
</dbReference>
<dbReference type="GO" id="GO:0003676">
    <property type="term" value="F:nucleic acid binding"/>
    <property type="evidence" value="ECO:0007669"/>
    <property type="project" value="InterPro"/>
</dbReference>
<dbReference type="EMBL" id="KQ414648">
    <property type="protein sequence ID" value="KOC66354.1"/>
    <property type="molecule type" value="Genomic_DNA"/>
</dbReference>
<gene>
    <name evidence="1" type="ORF">WH47_07423</name>
</gene>
<sequence>MVTTFFRAKLNNMNVDDVWFQQDGATCHTSKETVALLKEMLNGRVISRGCDLTPLDFFLWGFLKSKVYANNPKTIDELKNNITAAINETEFQLCENVMENWVKRIGLVKKSRRGHLNDIVFRN</sequence>
<proteinExistence type="predicted"/>
<evidence type="ECO:0000313" key="2">
    <source>
        <dbReference type="Proteomes" id="UP000053825"/>
    </source>
</evidence>